<reference evidence="3 4" key="1">
    <citation type="submission" date="2021-06" db="EMBL/GenBank/DDBJ databases">
        <authorList>
            <person name="Palmer J.M."/>
        </authorList>
    </citation>
    <scope>NUCLEOTIDE SEQUENCE [LARGE SCALE GENOMIC DNA]</scope>
    <source>
        <strain evidence="3 4">XC_2019</strain>
        <tissue evidence="3">Muscle</tissue>
    </source>
</reference>
<proteinExistence type="predicted"/>
<gene>
    <name evidence="3" type="ORF">XENOCAPTIV_010787</name>
</gene>
<comment type="caution">
    <text evidence="3">The sequence shown here is derived from an EMBL/GenBank/DDBJ whole genome shotgun (WGS) entry which is preliminary data.</text>
</comment>
<dbReference type="EMBL" id="JAHRIN010010740">
    <property type="protein sequence ID" value="MEQ2195312.1"/>
    <property type="molecule type" value="Genomic_DNA"/>
</dbReference>
<name>A0ABV0QIJ3_9TELE</name>
<organism evidence="3 4">
    <name type="scientific">Xenoophorus captivus</name>
    <dbReference type="NCBI Taxonomy" id="1517983"/>
    <lineage>
        <taxon>Eukaryota</taxon>
        <taxon>Metazoa</taxon>
        <taxon>Chordata</taxon>
        <taxon>Craniata</taxon>
        <taxon>Vertebrata</taxon>
        <taxon>Euteleostomi</taxon>
        <taxon>Actinopterygii</taxon>
        <taxon>Neopterygii</taxon>
        <taxon>Teleostei</taxon>
        <taxon>Neoteleostei</taxon>
        <taxon>Acanthomorphata</taxon>
        <taxon>Ovalentaria</taxon>
        <taxon>Atherinomorphae</taxon>
        <taxon>Cyprinodontiformes</taxon>
        <taxon>Goodeidae</taxon>
        <taxon>Xenoophorus</taxon>
    </lineage>
</organism>
<feature type="non-terminal residue" evidence="3">
    <location>
        <position position="1"/>
    </location>
</feature>
<feature type="non-terminal residue" evidence="3">
    <location>
        <position position="231"/>
    </location>
</feature>
<feature type="region of interest" description="Disordered" evidence="2">
    <location>
        <begin position="148"/>
        <end position="167"/>
    </location>
</feature>
<evidence type="ECO:0000313" key="4">
    <source>
        <dbReference type="Proteomes" id="UP001434883"/>
    </source>
</evidence>
<dbReference type="PANTHER" id="PTHR46896">
    <property type="entry name" value="SENTRIN-SPECIFIC PROTEASE"/>
    <property type="match status" value="1"/>
</dbReference>
<accession>A0ABV0QIJ3</accession>
<feature type="compositionally biased region" description="Low complexity" evidence="2">
    <location>
        <begin position="63"/>
        <end position="93"/>
    </location>
</feature>
<evidence type="ECO:0000256" key="2">
    <source>
        <dbReference type="SAM" id="MobiDB-lite"/>
    </source>
</evidence>
<dbReference type="Proteomes" id="UP001434883">
    <property type="component" value="Unassembled WGS sequence"/>
</dbReference>
<dbReference type="PANTHER" id="PTHR46896:SF3">
    <property type="entry name" value="FI06413P-RELATED"/>
    <property type="match status" value="1"/>
</dbReference>
<feature type="region of interest" description="Disordered" evidence="2">
    <location>
        <begin position="1"/>
        <end position="24"/>
    </location>
</feature>
<feature type="region of interest" description="Disordered" evidence="2">
    <location>
        <begin position="57"/>
        <end position="108"/>
    </location>
</feature>
<keyword evidence="4" id="KW-1185">Reference proteome</keyword>
<dbReference type="InterPro" id="IPR051947">
    <property type="entry name" value="Sentrin-specific_protease"/>
</dbReference>
<sequence>ASVVSVEEMERQQMTSPEEKVNPRHLLYVGKDSDGCSSVDPVRTTIYHTVCLKCNKPSEDSSRCQSCGSSESLVGSQATSSSPTPRPSIRSQPSPGPNGLQQNFYKPGATMKEPLPVRITGSRAAPLSLSNGRIPLLAGTSSYCRAGTPTKGKTRAAGQQPELNDPSAETGTIEKVYLKTSEVISCEWCSVRKLPVLFFQTTVDECLRLRSQLNMSQEQGGQWYDCSADRE</sequence>
<protein>
    <submittedName>
        <fullName evidence="3">Uncharacterized protein</fullName>
    </submittedName>
</protein>
<evidence type="ECO:0000313" key="3">
    <source>
        <dbReference type="EMBL" id="MEQ2195312.1"/>
    </source>
</evidence>
<evidence type="ECO:0000256" key="1">
    <source>
        <dbReference type="ARBA" id="ARBA00022786"/>
    </source>
</evidence>
<keyword evidence="1" id="KW-0833">Ubl conjugation pathway</keyword>